<sequence length="97" mass="10807">MLTVNSGEGLNDSETHKDQRIIRYSCSCRPSPVQVPAMFSSVSYVLCLKAQSVSFAHRVRSEDRALPVMSRCLCEICSLNSHGFLPRWLASTPPRPP</sequence>
<gene>
    <name evidence="1" type="ORF">CHARACLAT_009078</name>
</gene>
<dbReference type="EMBL" id="JAHUTJ010016938">
    <property type="protein sequence ID" value="MED6270326.1"/>
    <property type="molecule type" value="Genomic_DNA"/>
</dbReference>
<accession>A0ABU7D5Z3</accession>
<dbReference type="Proteomes" id="UP001352852">
    <property type="component" value="Unassembled WGS sequence"/>
</dbReference>
<reference evidence="1 2" key="1">
    <citation type="submission" date="2021-06" db="EMBL/GenBank/DDBJ databases">
        <authorList>
            <person name="Palmer J.M."/>
        </authorList>
    </citation>
    <scope>NUCLEOTIDE SEQUENCE [LARGE SCALE GENOMIC DNA]</scope>
    <source>
        <strain evidence="1 2">CL_MEX2019</strain>
        <tissue evidence="1">Muscle</tissue>
    </source>
</reference>
<comment type="caution">
    <text evidence="1">The sequence shown here is derived from an EMBL/GenBank/DDBJ whole genome shotgun (WGS) entry which is preliminary data.</text>
</comment>
<protein>
    <submittedName>
        <fullName evidence="1">Uncharacterized protein</fullName>
    </submittedName>
</protein>
<proteinExistence type="predicted"/>
<keyword evidence="2" id="KW-1185">Reference proteome</keyword>
<evidence type="ECO:0000313" key="2">
    <source>
        <dbReference type="Proteomes" id="UP001352852"/>
    </source>
</evidence>
<evidence type="ECO:0000313" key="1">
    <source>
        <dbReference type="EMBL" id="MED6270326.1"/>
    </source>
</evidence>
<organism evidence="1 2">
    <name type="scientific">Characodon lateralis</name>
    <dbReference type="NCBI Taxonomy" id="208331"/>
    <lineage>
        <taxon>Eukaryota</taxon>
        <taxon>Metazoa</taxon>
        <taxon>Chordata</taxon>
        <taxon>Craniata</taxon>
        <taxon>Vertebrata</taxon>
        <taxon>Euteleostomi</taxon>
        <taxon>Actinopterygii</taxon>
        <taxon>Neopterygii</taxon>
        <taxon>Teleostei</taxon>
        <taxon>Neoteleostei</taxon>
        <taxon>Acanthomorphata</taxon>
        <taxon>Ovalentaria</taxon>
        <taxon>Atherinomorphae</taxon>
        <taxon>Cyprinodontiformes</taxon>
        <taxon>Goodeidae</taxon>
        <taxon>Characodon</taxon>
    </lineage>
</organism>
<name>A0ABU7D5Z3_9TELE</name>